<keyword evidence="2" id="KW-0472">Membrane</keyword>
<dbReference type="GO" id="GO:0009982">
    <property type="term" value="F:pseudouridine synthase activity"/>
    <property type="evidence" value="ECO:0007669"/>
    <property type="project" value="InterPro"/>
</dbReference>
<dbReference type="PANTHER" id="PTHR21600">
    <property type="entry name" value="MITOCHONDRIAL RNA PSEUDOURIDINE SYNTHASE"/>
    <property type="match status" value="1"/>
</dbReference>
<dbReference type="InterPro" id="IPR020103">
    <property type="entry name" value="PsdUridine_synth_cat_dom_sf"/>
</dbReference>
<evidence type="ECO:0000256" key="2">
    <source>
        <dbReference type="SAM" id="Phobius"/>
    </source>
</evidence>
<feature type="transmembrane region" description="Helical" evidence="2">
    <location>
        <begin position="6"/>
        <end position="24"/>
    </location>
</feature>
<dbReference type="PROSITE" id="PS01129">
    <property type="entry name" value="PSI_RLU"/>
    <property type="match status" value="1"/>
</dbReference>
<dbReference type="STRING" id="298386.PBPRA2511"/>
<dbReference type="HOGENOM" id="CLU_016902_6_0_6"/>
<dbReference type="AlphaFoldDB" id="Q6LP83"/>
<dbReference type="GO" id="GO:0140098">
    <property type="term" value="F:catalytic activity, acting on RNA"/>
    <property type="evidence" value="ECO:0007669"/>
    <property type="project" value="UniProtKB-ARBA"/>
</dbReference>
<sequence length="246" mass="27593">MGIYCAPLMFSLFFWIIIMFTLVHQHPDFLVINKHPGVSVHKDDGDQPLLAEVAKQTGDEKLYLIHRLDKMTSGLLLLGRNRQAAAELSGNFAKRDVEKFYLAIGTKKPKKKQGVVIGDMSRSRRSSWKLDSTKDNPAITQFFSTAAGNGRRCFLCKPHTGKTHQIRVALKSVGSGITGDEIYGNEEADRGYLHAYALSFPYKGENQQFICVPDNGELWQAEEVKQALAEWATPWLLAWPKLPGKS</sequence>
<dbReference type="eggNOG" id="COG0564">
    <property type="taxonomic scope" value="Bacteria"/>
</dbReference>
<dbReference type="InterPro" id="IPR006224">
    <property type="entry name" value="PsdUridine_synth_RluA-like_CS"/>
</dbReference>
<dbReference type="EMBL" id="CR378671">
    <property type="protein sequence ID" value="CAG20893.1"/>
    <property type="molecule type" value="Genomic_DNA"/>
</dbReference>
<proteinExistence type="inferred from homology"/>
<dbReference type="InterPro" id="IPR050188">
    <property type="entry name" value="RluA_PseudoU_synthase"/>
</dbReference>
<evidence type="ECO:0000256" key="1">
    <source>
        <dbReference type="ARBA" id="ARBA00010876"/>
    </source>
</evidence>
<reference evidence="5" key="1">
    <citation type="journal article" date="2005" name="Science">
        <title>Life at depth: Photobacterium profundum genome sequence and expression analysis.</title>
        <authorList>
            <person name="Vezzi A."/>
            <person name="Campanaro S."/>
            <person name="D'Angelo M."/>
            <person name="Simonato F."/>
            <person name="Vitulo N."/>
            <person name="Lauro F.M."/>
            <person name="Cestaro A."/>
            <person name="Malacrida G."/>
            <person name="Simionati B."/>
            <person name="Cannata N."/>
            <person name="Romualdi C."/>
            <person name="Bartlett D.H."/>
            <person name="Valle G."/>
        </authorList>
    </citation>
    <scope>NUCLEOTIDE SEQUENCE [LARGE SCALE GENOMIC DNA]</scope>
    <source>
        <strain evidence="5">ATCC BAA-1253 / SS9</strain>
    </source>
</reference>
<dbReference type="PANTHER" id="PTHR21600:SF87">
    <property type="entry name" value="RNA PSEUDOURIDYLATE SYNTHASE DOMAIN-CONTAINING PROTEIN 1"/>
    <property type="match status" value="1"/>
</dbReference>
<protein>
    <submittedName>
        <fullName evidence="4">Pseudouridine synthase Rlu family protein</fullName>
    </submittedName>
</protein>
<name>Q6LP83_PHOPR</name>
<accession>Q6LP83</accession>
<organism evidence="4 5">
    <name type="scientific">Photobacterium profundum (strain SS9)</name>
    <dbReference type="NCBI Taxonomy" id="298386"/>
    <lineage>
        <taxon>Bacteria</taxon>
        <taxon>Pseudomonadati</taxon>
        <taxon>Pseudomonadota</taxon>
        <taxon>Gammaproteobacteria</taxon>
        <taxon>Vibrionales</taxon>
        <taxon>Vibrionaceae</taxon>
        <taxon>Photobacterium</taxon>
    </lineage>
</organism>
<evidence type="ECO:0000313" key="5">
    <source>
        <dbReference type="Proteomes" id="UP000000593"/>
    </source>
</evidence>
<gene>
    <name evidence="4" type="primary">NMB2018</name>
    <name evidence="4" type="ordered locus">PBPRA2511</name>
</gene>
<dbReference type="Pfam" id="PF00849">
    <property type="entry name" value="PseudoU_synth_2"/>
    <property type="match status" value="1"/>
</dbReference>
<dbReference type="Proteomes" id="UP000000593">
    <property type="component" value="Chromosome 1"/>
</dbReference>
<evidence type="ECO:0000259" key="3">
    <source>
        <dbReference type="Pfam" id="PF00849"/>
    </source>
</evidence>
<dbReference type="InterPro" id="IPR006145">
    <property type="entry name" value="PsdUridine_synth_RsuA/RluA"/>
</dbReference>
<comment type="similarity">
    <text evidence="1">Belongs to the pseudouridine synthase RluA family.</text>
</comment>
<keyword evidence="5" id="KW-1185">Reference proteome</keyword>
<dbReference type="InterPro" id="IPR006508">
    <property type="entry name" value="PsdUridine_synth_RluA-like"/>
</dbReference>
<dbReference type="SUPFAM" id="SSF55120">
    <property type="entry name" value="Pseudouridine synthase"/>
    <property type="match status" value="1"/>
</dbReference>
<dbReference type="GO" id="GO:0000455">
    <property type="term" value="P:enzyme-directed rRNA pseudouridine synthesis"/>
    <property type="evidence" value="ECO:0007669"/>
    <property type="project" value="TreeGrafter"/>
</dbReference>
<evidence type="ECO:0000313" key="4">
    <source>
        <dbReference type="EMBL" id="CAG20893.1"/>
    </source>
</evidence>
<dbReference type="GO" id="GO:0003723">
    <property type="term" value="F:RNA binding"/>
    <property type="evidence" value="ECO:0007669"/>
    <property type="project" value="InterPro"/>
</dbReference>
<dbReference type="Gene3D" id="3.30.2350.10">
    <property type="entry name" value="Pseudouridine synthase"/>
    <property type="match status" value="1"/>
</dbReference>
<dbReference type="KEGG" id="ppr:PBPRA2511"/>
<feature type="domain" description="Pseudouridine synthase RsuA/RluA-like" evidence="3">
    <location>
        <begin position="28"/>
        <end position="171"/>
    </location>
</feature>
<keyword evidence="2" id="KW-0812">Transmembrane</keyword>
<keyword evidence="2" id="KW-1133">Transmembrane helix</keyword>
<dbReference type="CDD" id="cd02869">
    <property type="entry name" value="PseudoU_synth_RluA_like"/>
    <property type="match status" value="1"/>
</dbReference>
<dbReference type="NCBIfam" id="TIGR01621">
    <property type="entry name" value="RluA-like"/>
    <property type="match status" value="1"/>
</dbReference>